<keyword evidence="8 10" id="KW-0472">Membrane</keyword>
<dbReference type="InterPro" id="IPR013525">
    <property type="entry name" value="ABC2_TM"/>
</dbReference>
<protein>
    <recommendedName>
        <fullName evidence="10">Transport permease protein</fullName>
    </recommendedName>
</protein>
<dbReference type="EMBL" id="CP013979">
    <property type="protein sequence ID" value="ANJ27695.1"/>
    <property type="molecule type" value="Genomic_DNA"/>
</dbReference>
<dbReference type="AlphaFoldDB" id="A0A191WHC1"/>
<dbReference type="Proteomes" id="UP000078437">
    <property type="component" value="Chromosome"/>
</dbReference>
<dbReference type="PRINTS" id="PR00164">
    <property type="entry name" value="ABC2TRNSPORT"/>
</dbReference>
<feature type="transmembrane region" description="Helical" evidence="10">
    <location>
        <begin position="191"/>
        <end position="210"/>
    </location>
</feature>
<keyword evidence="4 10" id="KW-1003">Cell membrane</keyword>
<dbReference type="KEGG" id="agy:ATC03_14230"/>
<dbReference type="InterPro" id="IPR000412">
    <property type="entry name" value="ABC_2_transport"/>
</dbReference>
<feature type="transmembrane region" description="Helical" evidence="10">
    <location>
        <begin position="256"/>
        <end position="278"/>
    </location>
</feature>
<reference evidence="13" key="2">
    <citation type="submission" date="2016-01" db="EMBL/GenBank/DDBJ databases">
        <title>Complete genome sequence of Agromyces aureus AR33T and comparison with related organisms.</title>
        <authorList>
            <person name="Corretto E."/>
            <person name="Antonielli L."/>
            <person name="Sessitsch A."/>
            <person name="Brader G."/>
        </authorList>
    </citation>
    <scope>NUCLEOTIDE SEQUENCE [LARGE SCALE GENOMIC DNA]</scope>
    <source>
        <strain evidence="13">AR33</strain>
    </source>
</reference>
<evidence type="ECO:0000256" key="4">
    <source>
        <dbReference type="ARBA" id="ARBA00022475"/>
    </source>
</evidence>
<feature type="transmembrane region" description="Helical" evidence="10">
    <location>
        <begin position="123"/>
        <end position="149"/>
    </location>
</feature>
<dbReference type="STRING" id="453304.ATC03_14230"/>
<accession>A0A191WHC1</accession>
<dbReference type="InterPro" id="IPR047817">
    <property type="entry name" value="ABC2_TM_bact-type"/>
</dbReference>
<evidence type="ECO:0000256" key="6">
    <source>
        <dbReference type="ARBA" id="ARBA00022692"/>
    </source>
</evidence>
<keyword evidence="9" id="KW-0046">Antibiotic resistance</keyword>
<keyword evidence="3 10" id="KW-0813">Transport</keyword>
<dbReference type="PANTHER" id="PTHR30413:SF8">
    <property type="entry name" value="TRANSPORT PERMEASE PROTEIN"/>
    <property type="match status" value="1"/>
</dbReference>
<keyword evidence="13" id="KW-1185">Reference proteome</keyword>
<dbReference type="GO" id="GO:0043190">
    <property type="term" value="C:ATP-binding cassette (ABC) transporter complex"/>
    <property type="evidence" value="ECO:0007669"/>
    <property type="project" value="InterPro"/>
</dbReference>
<name>A0A191WHC1_9MICO</name>
<keyword evidence="5" id="KW-0997">Cell inner membrane</keyword>
<dbReference type="GO" id="GO:0015920">
    <property type="term" value="P:lipopolysaccharide transport"/>
    <property type="evidence" value="ECO:0007669"/>
    <property type="project" value="TreeGrafter"/>
</dbReference>
<evidence type="ECO:0000256" key="9">
    <source>
        <dbReference type="ARBA" id="ARBA00023251"/>
    </source>
</evidence>
<reference evidence="12 13" key="1">
    <citation type="journal article" date="2016" name="Int. J. Syst. Evol. Microbiol.">
        <title>Agromyces aureus sp. nov., isolated from the rhizosphere of Salix caprea L. grown in a heavy-metal-contaminated soil.</title>
        <authorList>
            <person name="Corretto E."/>
            <person name="Antonielli L."/>
            <person name="Sessitsch A."/>
            <person name="Compant S."/>
            <person name="Gorfer M."/>
            <person name="Kuffner M."/>
            <person name="Brader G."/>
        </authorList>
    </citation>
    <scope>NUCLEOTIDE SEQUENCE [LARGE SCALE GENOMIC DNA]</scope>
    <source>
        <strain evidence="12 13">AR33</strain>
    </source>
</reference>
<dbReference type="PANTHER" id="PTHR30413">
    <property type="entry name" value="INNER MEMBRANE TRANSPORT PERMEASE"/>
    <property type="match status" value="1"/>
</dbReference>
<feature type="transmembrane region" description="Helical" evidence="10">
    <location>
        <begin position="155"/>
        <end position="179"/>
    </location>
</feature>
<evidence type="ECO:0000256" key="10">
    <source>
        <dbReference type="RuleBase" id="RU361157"/>
    </source>
</evidence>
<evidence type="ECO:0000256" key="7">
    <source>
        <dbReference type="ARBA" id="ARBA00022989"/>
    </source>
</evidence>
<keyword evidence="6 10" id="KW-0812">Transmembrane</keyword>
<sequence length="289" mass="31912">MTGGYPHADIGLQRPGVSRGLIDVFEHRYLLTLIVRKEVQIRYRGSVLGWLWSYVKPLVQFAVFFVALGVFLRLSNSIDAYPLYLLAGMTVISFFTEAFANGTRSLVDNAPLIKKIYVPREMFPVSSMIVAAINTLPQMIVVGIIAAVLGWQPTALGVAAILLGFVIVAVLSTALGMLFGAINVSFRDAQSFVDIIVMCAVWASPVMYQLSMVRSTLPDWAFTLYLLNPLTPAVELFHYGFWAPLDTSGSDQLPELWLFAGIAVVTSVILLFVGQLVFRRLEGRFAQVL</sequence>
<keyword evidence="7 10" id="KW-1133">Transmembrane helix</keyword>
<feature type="transmembrane region" description="Helical" evidence="10">
    <location>
        <begin position="47"/>
        <end position="71"/>
    </location>
</feature>
<evidence type="ECO:0000313" key="13">
    <source>
        <dbReference type="Proteomes" id="UP000078437"/>
    </source>
</evidence>
<proteinExistence type="inferred from homology"/>
<dbReference type="OrthoDB" id="9789409at2"/>
<dbReference type="RefSeq" id="WP_067878445.1">
    <property type="nucleotide sequence ID" value="NZ_CP013979.1"/>
</dbReference>
<feature type="domain" description="ABC transmembrane type-2" evidence="11">
    <location>
        <begin position="48"/>
        <end position="281"/>
    </location>
</feature>
<comment type="subcellular location">
    <subcellularLocation>
        <location evidence="1">Cell inner membrane</location>
        <topology evidence="1">Multi-pass membrane protein</topology>
    </subcellularLocation>
    <subcellularLocation>
        <location evidence="10">Cell membrane</location>
        <topology evidence="10">Multi-pass membrane protein</topology>
    </subcellularLocation>
</comment>
<organism evidence="12 13">
    <name type="scientific">Agromyces aureus</name>
    <dbReference type="NCBI Taxonomy" id="453304"/>
    <lineage>
        <taxon>Bacteria</taxon>
        <taxon>Bacillati</taxon>
        <taxon>Actinomycetota</taxon>
        <taxon>Actinomycetes</taxon>
        <taxon>Micrococcales</taxon>
        <taxon>Microbacteriaceae</taxon>
        <taxon>Agromyces</taxon>
    </lineage>
</organism>
<evidence type="ECO:0000256" key="3">
    <source>
        <dbReference type="ARBA" id="ARBA00022448"/>
    </source>
</evidence>
<evidence type="ECO:0000259" key="11">
    <source>
        <dbReference type="PROSITE" id="PS51012"/>
    </source>
</evidence>
<evidence type="ECO:0000256" key="8">
    <source>
        <dbReference type="ARBA" id="ARBA00023136"/>
    </source>
</evidence>
<feature type="transmembrane region" description="Helical" evidence="10">
    <location>
        <begin position="83"/>
        <end position="102"/>
    </location>
</feature>
<gene>
    <name evidence="12" type="ORF">ATC03_14230</name>
</gene>
<evidence type="ECO:0000256" key="5">
    <source>
        <dbReference type="ARBA" id="ARBA00022519"/>
    </source>
</evidence>
<comment type="similarity">
    <text evidence="2 10">Belongs to the ABC-2 integral membrane protein family.</text>
</comment>
<evidence type="ECO:0000256" key="2">
    <source>
        <dbReference type="ARBA" id="ARBA00007783"/>
    </source>
</evidence>
<dbReference type="GO" id="GO:0140359">
    <property type="term" value="F:ABC-type transporter activity"/>
    <property type="evidence" value="ECO:0007669"/>
    <property type="project" value="InterPro"/>
</dbReference>
<evidence type="ECO:0000313" key="12">
    <source>
        <dbReference type="EMBL" id="ANJ27695.1"/>
    </source>
</evidence>
<evidence type="ECO:0000256" key="1">
    <source>
        <dbReference type="ARBA" id="ARBA00004429"/>
    </source>
</evidence>
<dbReference type="PROSITE" id="PS51012">
    <property type="entry name" value="ABC_TM2"/>
    <property type="match status" value="1"/>
</dbReference>
<dbReference type="GO" id="GO:0046677">
    <property type="term" value="P:response to antibiotic"/>
    <property type="evidence" value="ECO:0007669"/>
    <property type="project" value="UniProtKB-KW"/>
</dbReference>
<dbReference type="Pfam" id="PF01061">
    <property type="entry name" value="ABC2_membrane"/>
    <property type="match status" value="1"/>
</dbReference>